<dbReference type="PANTHER" id="PTHR33744">
    <property type="entry name" value="CARBOHYDRATE DIACID REGULATOR"/>
    <property type="match status" value="1"/>
</dbReference>
<evidence type="ECO:0000259" key="4">
    <source>
        <dbReference type="Pfam" id="PF17853"/>
    </source>
</evidence>
<feature type="domain" description="CdaR GGDEF-like" evidence="4">
    <location>
        <begin position="309"/>
        <end position="432"/>
    </location>
</feature>
<dbReference type="InterPro" id="IPR042070">
    <property type="entry name" value="PucR_C-HTH_sf"/>
</dbReference>
<evidence type="ECO:0000313" key="5">
    <source>
        <dbReference type="EMBL" id="SFF98039.1"/>
    </source>
</evidence>
<name>A0A1I2N5C6_9BACL</name>
<accession>A0A1I2N5C6</accession>
<dbReference type="InterPro" id="IPR025736">
    <property type="entry name" value="PucR_C-HTH_dom"/>
</dbReference>
<evidence type="ECO:0000259" key="2">
    <source>
        <dbReference type="Pfam" id="PF07905"/>
    </source>
</evidence>
<dbReference type="Pfam" id="PF07905">
    <property type="entry name" value="PucR"/>
    <property type="match status" value="1"/>
</dbReference>
<comment type="similarity">
    <text evidence="1">Belongs to the CdaR family.</text>
</comment>
<dbReference type="STRING" id="269670.SAMN02982927_00252"/>
<organism evidence="5 6">
    <name type="scientific">Sporolactobacillus nakayamae</name>
    <dbReference type="NCBI Taxonomy" id="269670"/>
    <lineage>
        <taxon>Bacteria</taxon>
        <taxon>Bacillati</taxon>
        <taxon>Bacillota</taxon>
        <taxon>Bacilli</taxon>
        <taxon>Bacillales</taxon>
        <taxon>Sporolactobacillaceae</taxon>
        <taxon>Sporolactobacillus</taxon>
    </lineage>
</organism>
<dbReference type="InterPro" id="IPR051448">
    <property type="entry name" value="CdaR-like_regulators"/>
</dbReference>
<proteinExistence type="inferred from homology"/>
<dbReference type="InterPro" id="IPR012914">
    <property type="entry name" value="PucR_dom"/>
</dbReference>
<evidence type="ECO:0000259" key="3">
    <source>
        <dbReference type="Pfam" id="PF13556"/>
    </source>
</evidence>
<dbReference type="OrthoDB" id="143422at2"/>
<dbReference type="InterPro" id="IPR041522">
    <property type="entry name" value="CdaR_GGDEF"/>
</dbReference>
<dbReference type="Pfam" id="PF17853">
    <property type="entry name" value="GGDEF_2"/>
    <property type="match status" value="1"/>
</dbReference>
<evidence type="ECO:0000313" key="6">
    <source>
        <dbReference type="Proteomes" id="UP000198752"/>
    </source>
</evidence>
<dbReference type="AlphaFoldDB" id="A0A1I2N5C6"/>
<reference evidence="6" key="1">
    <citation type="submission" date="2016-10" db="EMBL/GenBank/DDBJ databases">
        <authorList>
            <person name="Varghese N."/>
            <person name="Submissions S."/>
        </authorList>
    </citation>
    <scope>NUCLEOTIDE SEQUENCE [LARGE SCALE GENOMIC DNA]</scope>
    <source>
        <strain evidence="6">ATCC 700379</strain>
    </source>
</reference>
<protein>
    <submittedName>
        <fullName evidence="5">Purine catabolism regulatory protein</fullName>
    </submittedName>
</protein>
<sequence>MDEMPFSVKDVLERPLFQRAILLAGAHGLYREVRWVHILEITHAAPYVSKHDLILTTGLWLKRSVKSGLEYTRQIIDHETSGLCIEFGTTIDEIPDKIIELCDQHDFPLILFRQPIRFEEITQDIHSYLINQHFGLLKNLEHFSQQQQQLILQSTDIPAILRLLQSYSDGQIVYLSTIESNKFYPSVTSETAETINTFCNKKMKDFDQIQETEIWKMDETHYLLIQPVVCFGQVFSCVGMILHQAHPTEYMKLLIDYTAKAVATVLLRTQFLEEKILSNQNELIQDILSRQIESEEQAQMRMGLPSPNGERYIFVGGIIEFEHNVIEAGPERMEARNQDILVLIRSLLKRYQMHHLLMMKNNQIFLLCAKERVNKDSLTSINKNIQGLIDGLDKYIKQALPSLRFHVGIGKSRTRLLDVWISFKEAYQVIEISQTVPAMKQRNFYGKMGIYQLLKAVPDPILSEFIKDQLGQLIDYDHKHHLNLVDTLSMYFQCMGSKGETAKKLFIHRQTLYNRLEKIRDILGEDFFEPERRHCLEMALLGHPLIEEFNTNVHPF</sequence>
<dbReference type="PANTHER" id="PTHR33744:SF1">
    <property type="entry name" value="DNA-BINDING TRANSCRIPTIONAL ACTIVATOR ADER"/>
    <property type="match status" value="1"/>
</dbReference>
<gene>
    <name evidence="5" type="ORF">SAMN02982927_00252</name>
</gene>
<dbReference type="Proteomes" id="UP000198752">
    <property type="component" value="Unassembled WGS sequence"/>
</dbReference>
<feature type="domain" description="PucR C-terminal helix-turn-helix" evidence="3">
    <location>
        <begin position="484"/>
        <end position="541"/>
    </location>
</feature>
<dbReference type="RefSeq" id="WP_093669265.1">
    <property type="nucleotide sequence ID" value="NZ_FOOY01000003.1"/>
</dbReference>
<dbReference type="Gene3D" id="1.10.10.2840">
    <property type="entry name" value="PucR C-terminal helix-turn-helix domain"/>
    <property type="match status" value="1"/>
</dbReference>
<keyword evidence="6" id="KW-1185">Reference proteome</keyword>
<dbReference type="Pfam" id="PF13556">
    <property type="entry name" value="HTH_30"/>
    <property type="match status" value="1"/>
</dbReference>
<dbReference type="EMBL" id="FOOY01000003">
    <property type="protein sequence ID" value="SFF98039.1"/>
    <property type="molecule type" value="Genomic_DNA"/>
</dbReference>
<evidence type="ECO:0000256" key="1">
    <source>
        <dbReference type="ARBA" id="ARBA00006754"/>
    </source>
</evidence>
<feature type="domain" description="Purine catabolism PurC-like" evidence="2">
    <location>
        <begin position="10"/>
        <end position="129"/>
    </location>
</feature>